<dbReference type="Gene3D" id="1.10.260.40">
    <property type="entry name" value="lambda repressor-like DNA-binding domains"/>
    <property type="match status" value="1"/>
</dbReference>
<feature type="domain" description="HTH cro/C1-type" evidence="1">
    <location>
        <begin position="17"/>
        <end position="71"/>
    </location>
</feature>
<gene>
    <name evidence="2" type="ORF">F6W96_23825</name>
</gene>
<dbReference type="RefSeq" id="WP_167488202.1">
    <property type="nucleotide sequence ID" value="NZ_CP046173.1"/>
</dbReference>
<accession>A0A6G9Z5X0</accession>
<dbReference type="GO" id="GO:0003677">
    <property type="term" value="F:DNA binding"/>
    <property type="evidence" value="ECO:0007669"/>
    <property type="project" value="InterPro"/>
</dbReference>
<dbReference type="InterPro" id="IPR043917">
    <property type="entry name" value="DUF5753"/>
</dbReference>
<dbReference type="AlphaFoldDB" id="A0A6G9Z5X0"/>
<evidence type="ECO:0000313" key="2">
    <source>
        <dbReference type="EMBL" id="QIS20892.1"/>
    </source>
</evidence>
<dbReference type="CDD" id="cd00093">
    <property type="entry name" value="HTH_XRE"/>
    <property type="match status" value="1"/>
</dbReference>
<name>A0A6G9Z5X0_9NOCA</name>
<reference evidence="2 3" key="1">
    <citation type="journal article" date="2019" name="ACS Chem. Biol.">
        <title>Identification and Mobilization of a Cryptic Antibiotic Biosynthesis Gene Locus from a Human-Pathogenic Nocardia Isolate.</title>
        <authorList>
            <person name="Herisse M."/>
            <person name="Ishida K."/>
            <person name="Porter J.L."/>
            <person name="Howden B."/>
            <person name="Hertweck C."/>
            <person name="Stinear T.P."/>
            <person name="Pidot S.J."/>
        </authorList>
    </citation>
    <scope>NUCLEOTIDE SEQUENCE [LARGE SCALE GENOMIC DNA]</scope>
    <source>
        <strain evidence="2 3">AUSMDU00012715</strain>
    </source>
</reference>
<dbReference type="Pfam" id="PF19054">
    <property type="entry name" value="DUF5753"/>
    <property type="match status" value="1"/>
</dbReference>
<dbReference type="EMBL" id="CP046173">
    <property type="protein sequence ID" value="QIS20892.1"/>
    <property type="molecule type" value="Genomic_DNA"/>
</dbReference>
<dbReference type="Proteomes" id="UP000500953">
    <property type="component" value="Chromosome"/>
</dbReference>
<organism evidence="2 3">
    <name type="scientific">Nocardia terpenica</name>
    <dbReference type="NCBI Taxonomy" id="455432"/>
    <lineage>
        <taxon>Bacteria</taxon>
        <taxon>Bacillati</taxon>
        <taxon>Actinomycetota</taxon>
        <taxon>Actinomycetes</taxon>
        <taxon>Mycobacteriales</taxon>
        <taxon>Nocardiaceae</taxon>
        <taxon>Nocardia</taxon>
    </lineage>
</organism>
<protein>
    <submittedName>
        <fullName evidence="2">Helix-turn-helix domain-containing protein</fullName>
    </submittedName>
</protein>
<sequence>MAPSSPIVARWELMLRLRERRKELDVSPATIAKKLRISSGYWSHIEGERNLLSEDKLTSLLELLEFDDDEKRELLQLRTAAKERGWWARYSGIIGPDLMRIIGLEHGAQTIRIYESILIPGLLQTKPYTQALITPSLANVRPAEVDQLVAVRMRRRDRLTEGDPLQLTAIIGETALVQATGGPTVLREQLEHLAAMIDQHPDTLDIRIIPFTSPEGNALGGATFRLLDFDSTKLPTLAWLEAPTSSETSDNPTLVQGLSYAFTQAQNMALDREDSLALIKRSIRTLKSRS</sequence>
<dbReference type="Pfam" id="PF13560">
    <property type="entry name" value="HTH_31"/>
    <property type="match status" value="1"/>
</dbReference>
<dbReference type="SMART" id="SM00530">
    <property type="entry name" value="HTH_XRE"/>
    <property type="match status" value="1"/>
</dbReference>
<dbReference type="SUPFAM" id="SSF47413">
    <property type="entry name" value="lambda repressor-like DNA-binding domains"/>
    <property type="match status" value="1"/>
</dbReference>
<evidence type="ECO:0000259" key="1">
    <source>
        <dbReference type="PROSITE" id="PS50943"/>
    </source>
</evidence>
<dbReference type="InterPro" id="IPR010982">
    <property type="entry name" value="Lambda_DNA-bd_dom_sf"/>
</dbReference>
<dbReference type="PROSITE" id="PS50943">
    <property type="entry name" value="HTH_CROC1"/>
    <property type="match status" value="1"/>
</dbReference>
<evidence type="ECO:0000313" key="3">
    <source>
        <dbReference type="Proteomes" id="UP000500953"/>
    </source>
</evidence>
<proteinExistence type="predicted"/>
<dbReference type="InterPro" id="IPR001387">
    <property type="entry name" value="Cro/C1-type_HTH"/>
</dbReference>